<evidence type="ECO:0000313" key="3">
    <source>
        <dbReference type="Proteomes" id="UP000186817"/>
    </source>
</evidence>
<dbReference type="Proteomes" id="UP000186817">
    <property type="component" value="Unassembled WGS sequence"/>
</dbReference>
<dbReference type="OrthoDB" id="430074at2759"/>
<name>A0A1Q9DNS3_SYMMI</name>
<comment type="caution">
    <text evidence="2">The sequence shown here is derived from an EMBL/GenBank/DDBJ whole genome shotgun (WGS) entry which is preliminary data.</text>
</comment>
<gene>
    <name evidence="2" type="ORF">AK812_SmicGene20890</name>
</gene>
<dbReference type="EMBL" id="LSRX01000453">
    <property type="protein sequence ID" value="OLP96826.1"/>
    <property type="molecule type" value="Genomic_DNA"/>
</dbReference>
<sequence length="683" mass="74337">MGTEPSKKCLQEAWPLALVRIAAVLALGTLPVAGEQPLSQLWANKAPTAQELGRRASHELKALLQSKGLHCDSCEKVQLVQRVLESWDEEVLEASSPDGKLRLTKGPLMDEALSLLRQLALNLQASTVEVQRQGQLSEEKRRALARSIGPLHARGQCWLFNLLRLPGDLGEPAARKRVAVIMLTEFEVVFDAEGDPDIVFSNPQGGDERLTALEKAMKELTATVQTLVPRAPPPVAATRPKTKLKAAVKKADADGPGSVPAEFGWLLDPRVADLFLYRVKEVLALVTASLLRAKSHPLSPVTLQESRPLEPAASSLGGGVPYQCSLDFVDQVCLGCLLKGRSSSSASNLRLHSAVPGLFLTGVQPYTAFVASEAMAELLIAQGLDLPSLQGLTELASSFDSRGFSLPPHGFDSFSDLTFGAIAQDLSDLALQELLLRAVNCEGKSGNNRIQLAEAFPKRVCRNLAEAIWLSASEPAGGVSSVVRDSSDRIGEAANPGPPSRRKPRQSTLSNVELVEPATAKMRINIWDVFRRWVGEKLSQATLVKLFRCPPPGTPKSRKKAAKVQHVNLDEINRLSAKDAFTQLAKVGKSIRNPTPSQTNLLTRYTTDIFIKNLKMSHKRQLKRKPEDGGHELADDDDDVDGADVHIPDIDKVWREFSTKLSKGDVQTDDQGQIVYEALRLSS</sequence>
<protein>
    <submittedName>
        <fullName evidence="2">Uncharacterized protein</fullName>
    </submittedName>
</protein>
<dbReference type="AlphaFoldDB" id="A0A1Q9DNS3"/>
<reference evidence="2 3" key="1">
    <citation type="submission" date="2016-02" db="EMBL/GenBank/DDBJ databases">
        <title>Genome analysis of coral dinoflagellate symbionts highlights evolutionary adaptations to a symbiotic lifestyle.</title>
        <authorList>
            <person name="Aranda M."/>
            <person name="Li Y."/>
            <person name="Liew Y.J."/>
            <person name="Baumgarten S."/>
            <person name="Simakov O."/>
            <person name="Wilson M."/>
            <person name="Piel J."/>
            <person name="Ashoor H."/>
            <person name="Bougouffa S."/>
            <person name="Bajic V.B."/>
            <person name="Ryu T."/>
            <person name="Ravasi T."/>
            <person name="Bayer T."/>
            <person name="Micklem G."/>
            <person name="Kim H."/>
            <person name="Bhak J."/>
            <person name="Lajeunesse T.C."/>
            <person name="Voolstra C.R."/>
        </authorList>
    </citation>
    <scope>NUCLEOTIDE SEQUENCE [LARGE SCALE GENOMIC DNA]</scope>
    <source>
        <strain evidence="2 3">CCMP2467</strain>
    </source>
</reference>
<feature type="region of interest" description="Disordered" evidence="1">
    <location>
        <begin position="620"/>
        <end position="642"/>
    </location>
</feature>
<organism evidence="2 3">
    <name type="scientific">Symbiodinium microadriaticum</name>
    <name type="common">Dinoflagellate</name>
    <name type="synonym">Zooxanthella microadriatica</name>
    <dbReference type="NCBI Taxonomy" id="2951"/>
    <lineage>
        <taxon>Eukaryota</taxon>
        <taxon>Sar</taxon>
        <taxon>Alveolata</taxon>
        <taxon>Dinophyceae</taxon>
        <taxon>Suessiales</taxon>
        <taxon>Symbiodiniaceae</taxon>
        <taxon>Symbiodinium</taxon>
    </lineage>
</organism>
<feature type="compositionally biased region" description="Basic and acidic residues" evidence="1">
    <location>
        <begin position="624"/>
        <end position="633"/>
    </location>
</feature>
<feature type="region of interest" description="Disordered" evidence="1">
    <location>
        <begin position="477"/>
        <end position="509"/>
    </location>
</feature>
<proteinExistence type="predicted"/>
<keyword evidence="3" id="KW-1185">Reference proteome</keyword>
<evidence type="ECO:0000313" key="2">
    <source>
        <dbReference type="EMBL" id="OLP96826.1"/>
    </source>
</evidence>
<evidence type="ECO:0000256" key="1">
    <source>
        <dbReference type="SAM" id="MobiDB-lite"/>
    </source>
</evidence>
<accession>A0A1Q9DNS3</accession>